<keyword evidence="2" id="KW-0472">Membrane</keyword>
<feature type="transmembrane region" description="Helical" evidence="2">
    <location>
        <begin position="156"/>
        <end position="176"/>
    </location>
</feature>
<dbReference type="InterPro" id="IPR044926">
    <property type="entry name" value="RGS_subdomain_2"/>
</dbReference>
<dbReference type="OrthoDB" id="5313079at2759"/>
<dbReference type="AlphaFoldDB" id="A0A6A5VTS9"/>
<feature type="transmembrane region" description="Helical" evidence="2">
    <location>
        <begin position="92"/>
        <end position="114"/>
    </location>
</feature>
<feature type="transmembrane region" description="Helical" evidence="2">
    <location>
        <begin position="25"/>
        <end position="46"/>
    </location>
</feature>
<evidence type="ECO:0000313" key="4">
    <source>
        <dbReference type="Proteomes" id="UP000800036"/>
    </source>
</evidence>
<feature type="transmembrane region" description="Helical" evidence="2">
    <location>
        <begin position="58"/>
        <end position="80"/>
    </location>
</feature>
<keyword evidence="4" id="KW-1185">Reference proteome</keyword>
<evidence type="ECO:0008006" key="5">
    <source>
        <dbReference type="Google" id="ProtNLM"/>
    </source>
</evidence>
<protein>
    <recommendedName>
        <fullName evidence="5">RGS domain-containing protein</fullName>
    </recommendedName>
</protein>
<dbReference type="Gene3D" id="1.10.167.10">
    <property type="entry name" value="Regulator of G-protein Signalling 4, domain 2"/>
    <property type="match status" value="1"/>
</dbReference>
<dbReference type="SUPFAM" id="SSF48097">
    <property type="entry name" value="Regulator of G-protein signaling, RGS"/>
    <property type="match status" value="1"/>
</dbReference>
<feature type="region of interest" description="Disordered" evidence="1">
    <location>
        <begin position="299"/>
        <end position="327"/>
    </location>
</feature>
<evidence type="ECO:0000256" key="1">
    <source>
        <dbReference type="SAM" id="MobiDB-lite"/>
    </source>
</evidence>
<gene>
    <name evidence="3" type="ORF">BU23DRAFT_522344</name>
</gene>
<keyword evidence="2" id="KW-0812">Transmembrane</keyword>
<accession>A0A6A5VTS9</accession>
<dbReference type="Proteomes" id="UP000800036">
    <property type="component" value="Unassembled WGS sequence"/>
</dbReference>
<evidence type="ECO:0000256" key="2">
    <source>
        <dbReference type="SAM" id="Phobius"/>
    </source>
</evidence>
<dbReference type="EMBL" id="ML976656">
    <property type="protein sequence ID" value="KAF1980305.1"/>
    <property type="molecule type" value="Genomic_DNA"/>
</dbReference>
<dbReference type="InterPro" id="IPR036305">
    <property type="entry name" value="RGS_sf"/>
</dbReference>
<feature type="region of interest" description="Disordered" evidence="1">
    <location>
        <begin position="467"/>
        <end position="489"/>
    </location>
</feature>
<name>A0A6A5VTS9_9PLEO</name>
<feature type="compositionally biased region" description="Polar residues" evidence="1">
    <location>
        <begin position="303"/>
        <end position="321"/>
    </location>
</feature>
<keyword evidence="2" id="KW-1133">Transmembrane helix</keyword>
<feature type="compositionally biased region" description="Low complexity" evidence="1">
    <location>
        <begin position="472"/>
        <end position="489"/>
    </location>
</feature>
<reference evidence="3" key="1">
    <citation type="journal article" date="2020" name="Stud. Mycol.">
        <title>101 Dothideomycetes genomes: a test case for predicting lifestyles and emergence of pathogens.</title>
        <authorList>
            <person name="Haridas S."/>
            <person name="Albert R."/>
            <person name="Binder M."/>
            <person name="Bloem J."/>
            <person name="Labutti K."/>
            <person name="Salamov A."/>
            <person name="Andreopoulos B."/>
            <person name="Baker S."/>
            <person name="Barry K."/>
            <person name="Bills G."/>
            <person name="Bluhm B."/>
            <person name="Cannon C."/>
            <person name="Castanera R."/>
            <person name="Culley D."/>
            <person name="Daum C."/>
            <person name="Ezra D."/>
            <person name="Gonzalez J."/>
            <person name="Henrissat B."/>
            <person name="Kuo A."/>
            <person name="Liang C."/>
            <person name="Lipzen A."/>
            <person name="Lutzoni F."/>
            <person name="Magnuson J."/>
            <person name="Mondo S."/>
            <person name="Nolan M."/>
            <person name="Ohm R."/>
            <person name="Pangilinan J."/>
            <person name="Park H.-J."/>
            <person name="Ramirez L."/>
            <person name="Alfaro M."/>
            <person name="Sun H."/>
            <person name="Tritt A."/>
            <person name="Yoshinaga Y."/>
            <person name="Zwiers L.-H."/>
            <person name="Turgeon B."/>
            <person name="Goodwin S."/>
            <person name="Spatafora J."/>
            <person name="Crous P."/>
            <person name="Grigoriev I."/>
        </authorList>
    </citation>
    <scope>NUCLEOTIDE SEQUENCE</scope>
    <source>
        <strain evidence="3">CBS 107.79</strain>
    </source>
</reference>
<sequence length="532" mass="59985">MLGMAPILIPRILDGGAPNFDPAGIAYLVAAILYTIVIAIELFLLYRQRSAFCVRIRGLDVVFTSVSMLHVYLIIVLLVYPLNGEFRCSAEYWIMSIFLPSGMAVFQACNARVLKAYESQRRMKKDFLAGARKRRHSWGPNGLIEAWLGLDAAAKVYAATVIGLVISLLPAIAVFFGSRRFHPSYGSFGPIVGPRECRRGAEWIPSIFVQLFWTVVVGPWILWKIRNVHDVHSWAWQTRLAIFAGLPGTPLWIAFTQSNISGIQSINRFFPPAGWFIPTLVVCQQVLILIPLRDAGKSRSTERASSSPETDTISLASTASNDPEKSPRFVLSKELKPKTSMQALESCIENDIESLIEWTASREFTAENTVFIREVRNFKRKWSSLRTITTAQRRQMHTEASLIFFTLVNPFTAETPINIEYKIFKKLQEQFEGMEYDPYMPTRSTTPTDPMSPSERENVVCPWENTLNRPASIDSNTSGTSVSSTSSTKSLVPSQFTEDVFDPAYESIKYLVFTNSWPRFLDAERAENPRSS</sequence>
<organism evidence="3 4">
    <name type="scientific">Bimuria novae-zelandiae CBS 107.79</name>
    <dbReference type="NCBI Taxonomy" id="1447943"/>
    <lineage>
        <taxon>Eukaryota</taxon>
        <taxon>Fungi</taxon>
        <taxon>Dikarya</taxon>
        <taxon>Ascomycota</taxon>
        <taxon>Pezizomycotina</taxon>
        <taxon>Dothideomycetes</taxon>
        <taxon>Pleosporomycetidae</taxon>
        <taxon>Pleosporales</taxon>
        <taxon>Massarineae</taxon>
        <taxon>Didymosphaeriaceae</taxon>
        <taxon>Bimuria</taxon>
    </lineage>
</organism>
<evidence type="ECO:0000313" key="3">
    <source>
        <dbReference type="EMBL" id="KAF1980305.1"/>
    </source>
</evidence>
<proteinExistence type="predicted"/>